<keyword evidence="5 14" id="KW-0436">Ligase</keyword>
<keyword evidence="14" id="KW-0443">Lipid metabolism</keyword>
<dbReference type="NCBIfam" id="NF006367">
    <property type="entry name" value="PRK08591.1"/>
    <property type="match status" value="1"/>
</dbReference>
<dbReference type="EMBL" id="WJQR01000006">
    <property type="protein sequence ID" value="MRI81893.1"/>
    <property type="molecule type" value="Genomic_DNA"/>
</dbReference>
<evidence type="ECO:0000256" key="13">
    <source>
        <dbReference type="PROSITE-ProRule" id="PRU00409"/>
    </source>
</evidence>
<dbReference type="Pfam" id="PF02786">
    <property type="entry name" value="CPSase_L_D2"/>
    <property type="match status" value="1"/>
</dbReference>
<dbReference type="GO" id="GO:0005524">
    <property type="term" value="F:ATP binding"/>
    <property type="evidence" value="ECO:0007669"/>
    <property type="project" value="UniProtKB-UniRule"/>
</dbReference>
<keyword evidence="11 14" id="KW-0092">Biotin</keyword>
<comment type="subunit">
    <text evidence="3 14">Acetyl-CoA carboxylase is a heterohexamer of biotin carboxyl carrier protein, biotin carboxylase and the two subunits of carboxyl transferase in a 2:2 complex.</text>
</comment>
<dbReference type="SUPFAM" id="SSF52440">
    <property type="entry name" value="PreATP-grasp domain"/>
    <property type="match status" value="1"/>
</dbReference>
<sequence>MFNKVLVANRGEIAVRVIRALRELNITSVAVYSEADRNALHTELADEAICIGPAKSLDSYANPVAVLSAALVTGADAIHPGYGFLSERSDFASMCEELGIKFIGPKSWIINDMGNKQNARETMKAAGVPITPGSEGLVESLEEAKKIASEIGYPLMVKAADGGGGKGMRRVENAEMLEPMFKQAQQETQSVYGNQHLYIERIIYPAKHIEVQLLGDEHGNVVHLGERDCSLQRNNQKVIEIAPAQSLTEDVRNALCSTAVKAASAIGYTNAGTIEFLVDDQNNFYFMEMNTRLQVEHPITEMITGIDIVKEQIRIAMGQALSFKQEDVEFSGVAIECRLNAEDPKNNFRPSSGYIDRLIMPSGGMGLRIESAIYPRYTLPPFYDSMIAKIIVHRPTREKAFTLLNRALVEVVVEGLETNVELLEELAFHPDVQADRTHTKWLEEIFMPEWLDTLNEEMDEISNKEVTEEG</sequence>
<feature type="domain" description="ATP-grasp" evidence="15">
    <location>
        <begin position="120"/>
        <end position="317"/>
    </location>
</feature>
<dbReference type="EMBL" id="WJQT01000021">
    <property type="protein sequence ID" value="MRJ48138.1"/>
    <property type="molecule type" value="Genomic_DNA"/>
</dbReference>
<dbReference type="EMBL" id="WJQS01000003">
    <property type="protein sequence ID" value="MRI85209.1"/>
    <property type="molecule type" value="Genomic_DNA"/>
</dbReference>
<evidence type="ECO:0000256" key="12">
    <source>
        <dbReference type="ARBA" id="ARBA00048600"/>
    </source>
</evidence>
<evidence type="ECO:0000256" key="3">
    <source>
        <dbReference type="ARBA" id="ARBA00011750"/>
    </source>
</evidence>
<evidence type="ECO:0000259" key="16">
    <source>
        <dbReference type="PROSITE" id="PS50979"/>
    </source>
</evidence>
<dbReference type="GO" id="GO:0046872">
    <property type="term" value="F:metal ion binding"/>
    <property type="evidence" value="ECO:0007669"/>
    <property type="project" value="UniProtKB-KW"/>
</dbReference>
<keyword evidence="14" id="KW-0275">Fatty acid biosynthesis</keyword>
<evidence type="ECO:0000259" key="15">
    <source>
        <dbReference type="PROSITE" id="PS50975"/>
    </source>
</evidence>
<dbReference type="PROSITE" id="PS50975">
    <property type="entry name" value="ATP_GRASP"/>
    <property type="match status" value="1"/>
</dbReference>
<dbReference type="InterPro" id="IPR016185">
    <property type="entry name" value="PreATP-grasp_dom_sf"/>
</dbReference>
<evidence type="ECO:0000256" key="10">
    <source>
        <dbReference type="ARBA" id="ARBA00023211"/>
    </source>
</evidence>
<evidence type="ECO:0000313" key="20">
    <source>
        <dbReference type="Proteomes" id="UP000430975"/>
    </source>
</evidence>
<keyword evidence="6" id="KW-0479">Metal-binding</keyword>
<comment type="pathway">
    <text evidence="2 14">Lipid metabolism; malonyl-CoA biosynthesis; malonyl-CoA from acetyl-CoA: step 1/1.</text>
</comment>
<dbReference type="SUPFAM" id="SSF56059">
    <property type="entry name" value="Glutathione synthetase ATP-binding domain-like"/>
    <property type="match status" value="1"/>
</dbReference>
<evidence type="ECO:0000256" key="7">
    <source>
        <dbReference type="ARBA" id="ARBA00022741"/>
    </source>
</evidence>
<evidence type="ECO:0000256" key="6">
    <source>
        <dbReference type="ARBA" id="ARBA00022723"/>
    </source>
</evidence>
<dbReference type="Proteomes" id="UP000469870">
    <property type="component" value="Unassembled WGS sequence"/>
</dbReference>
<dbReference type="SUPFAM" id="SSF51246">
    <property type="entry name" value="Rudiment single hybrid motif"/>
    <property type="match status" value="1"/>
</dbReference>
<dbReference type="PANTHER" id="PTHR48095">
    <property type="entry name" value="PYRUVATE CARBOXYLASE SUBUNIT A"/>
    <property type="match status" value="1"/>
</dbReference>
<evidence type="ECO:0000256" key="2">
    <source>
        <dbReference type="ARBA" id="ARBA00004956"/>
    </source>
</evidence>
<keyword evidence="7 13" id="KW-0547">Nucleotide-binding</keyword>
<dbReference type="GO" id="GO:2001295">
    <property type="term" value="P:malonyl-CoA biosynthetic process"/>
    <property type="evidence" value="ECO:0007669"/>
    <property type="project" value="UniProtKB-UniPathway"/>
</dbReference>
<reference evidence="19 21" key="1">
    <citation type="submission" date="2019-11" db="EMBL/GenBank/DDBJ databases">
        <title>Characterisation of Fundicoccus ignavus gen. nov. sp. nov., a novel genus of the family Aerococcaceae from bulk tank milk.</title>
        <authorList>
            <person name="Siebert A."/>
            <person name="Huptas C."/>
            <person name="Wenning M."/>
            <person name="Scherer S."/>
            <person name="Doll E.V."/>
        </authorList>
    </citation>
    <scope>NUCLEOTIDE SEQUENCE [LARGE SCALE GENOMIC DNA]</scope>
    <source>
        <strain evidence="19 21">DSM 109652</strain>
    </source>
</reference>
<dbReference type="RefSeq" id="WP_153833196.1">
    <property type="nucleotide sequence ID" value="NZ_WJQR01000006.1"/>
</dbReference>
<dbReference type="AlphaFoldDB" id="A0A6I2GIV8"/>
<evidence type="ECO:0000256" key="1">
    <source>
        <dbReference type="ARBA" id="ARBA00003761"/>
    </source>
</evidence>
<dbReference type="PANTHER" id="PTHR48095:SF2">
    <property type="entry name" value="BIOTIN CARBOXYLASE, CHLOROPLASTIC"/>
    <property type="match status" value="1"/>
</dbReference>
<protein>
    <recommendedName>
        <fullName evidence="4 14">Biotin carboxylase</fullName>
        <ecNumber evidence="4 14">6.3.4.14</ecNumber>
    </recommendedName>
    <alternativeName>
        <fullName evidence="14">Acetyl-coenzyme A carboxylase biotin carboxylase subunit A</fullName>
    </alternativeName>
</protein>
<dbReference type="Pfam" id="PF00289">
    <property type="entry name" value="Biotin_carb_N"/>
    <property type="match status" value="1"/>
</dbReference>
<evidence type="ECO:0000256" key="14">
    <source>
        <dbReference type="RuleBase" id="RU365063"/>
    </source>
</evidence>
<organism evidence="18 20">
    <name type="scientific">Fundicoccus ignavus</name>
    <dbReference type="NCBI Taxonomy" id="2664442"/>
    <lineage>
        <taxon>Bacteria</taxon>
        <taxon>Bacillati</taxon>
        <taxon>Bacillota</taxon>
        <taxon>Bacilli</taxon>
        <taxon>Lactobacillales</taxon>
        <taxon>Aerococcaceae</taxon>
        <taxon>Fundicoccus</taxon>
    </lineage>
</organism>
<keyword evidence="14" id="KW-0444">Lipid biosynthesis</keyword>
<evidence type="ECO:0000256" key="8">
    <source>
        <dbReference type="ARBA" id="ARBA00022840"/>
    </source>
</evidence>
<proteinExistence type="predicted"/>
<dbReference type="InterPro" id="IPR005482">
    <property type="entry name" value="Biotin_COase_C"/>
</dbReference>
<dbReference type="InterPro" id="IPR011054">
    <property type="entry name" value="Rudment_hybrid_motif"/>
</dbReference>
<evidence type="ECO:0000256" key="11">
    <source>
        <dbReference type="ARBA" id="ARBA00023267"/>
    </source>
</evidence>
<keyword evidence="10" id="KW-0464">Manganese</keyword>
<dbReference type="GO" id="GO:0006633">
    <property type="term" value="P:fatty acid biosynthetic process"/>
    <property type="evidence" value="ECO:0007669"/>
    <property type="project" value="UniProtKB-KW"/>
</dbReference>
<dbReference type="InterPro" id="IPR011761">
    <property type="entry name" value="ATP-grasp"/>
</dbReference>
<keyword evidence="8 13" id="KW-0067">ATP-binding</keyword>
<accession>A0A6I2GIV8</accession>
<evidence type="ECO:0000313" key="19">
    <source>
        <dbReference type="EMBL" id="MRJ48138.1"/>
    </source>
</evidence>
<dbReference type="PROSITE" id="PS50979">
    <property type="entry name" value="BC"/>
    <property type="match status" value="1"/>
</dbReference>
<evidence type="ECO:0000313" key="21">
    <source>
        <dbReference type="Proteomes" id="UP000440066"/>
    </source>
</evidence>
<gene>
    <name evidence="18" type="primary">accC</name>
    <name evidence="19" type="ORF">GF867_11235</name>
    <name evidence="18" type="ORF">GIY09_04880</name>
    <name evidence="17" type="ORF">GIY11_07660</name>
</gene>
<dbReference type="Proteomes" id="UP000440066">
    <property type="component" value="Unassembled WGS sequence"/>
</dbReference>
<evidence type="ECO:0000256" key="4">
    <source>
        <dbReference type="ARBA" id="ARBA00013263"/>
    </source>
</evidence>
<keyword evidence="9" id="KW-0460">Magnesium</keyword>
<evidence type="ECO:0000313" key="17">
    <source>
        <dbReference type="EMBL" id="MRI81893.1"/>
    </source>
</evidence>
<dbReference type="Pfam" id="PF02785">
    <property type="entry name" value="Biotin_carb_C"/>
    <property type="match status" value="1"/>
</dbReference>
<comment type="function">
    <text evidence="1 14">This protein is a component of the acetyl coenzyme A carboxylase complex; first, biotin carboxylase catalyzes the carboxylation of the carrier protein and then the transcarboxylase transfers the carboxyl group to form malonyl-CoA.</text>
</comment>
<dbReference type="PROSITE" id="PS00867">
    <property type="entry name" value="CPSASE_2"/>
    <property type="match status" value="1"/>
</dbReference>
<dbReference type="FunFam" id="3.30.1490.20:FF:000018">
    <property type="entry name" value="Biotin carboxylase"/>
    <property type="match status" value="1"/>
</dbReference>
<dbReference type="PROSITE" id="PS00866">
    <property type="entry name" value="CPSASE_1"/>
    <property type="match status" value="1"/>
</dbReference>
<evidence type="ECO:0000313" key="22">
    <source>
        <dbReference type="Proteomes" id="UP000469870"/>
    </source>
</evidence>
<dbReference type="SMART" id="SM00878">
    <property type="entry name" value="Biotin_carb_C"/>
    <property type="match status" value="1"/>
</dbReference>
<name>A0A6I2GIV8_9LACT</name>
<keyword evidence="20" id="KW-1185">Reference proteome</keyword>
<dbReference type="InterPro" id="IPR004549">
    <property type="entry name" value="Acetyl_CoA_COase_biotin_COase"/>
</dbReference>
<dbReference type="GO" id="GO:0004075">
    <property type="term" value="F:biotin carboxylase activity"/>
    <property type="evidence" value="ECO:0007669"/>
    <property type="project" value="UniProtKB-EC"/>
</dbReference>
<comment type="catalytic activity">
    <reaction evidence="12 14">
        <text>N(6)-biotinyl-L-lysyl-[protein] + hydrogencarbonate + ATP = N(6)-carboxybiotinyl-L-lysyl-[protein] + ADP + phosphate + H(+)</text>
        <dbReference type="Rhea" id="RHEA:13501"/>
        <dbReference type="Rhea" id="RHEA-COMP:10505"/>
        <dbReference type="Rhea" id="RHEA-COMP:10506"/>
        <dbReference type="ChEBI" id="CHEBI:15378"/>
        <dbReference type="ChEBI" id="CHEBI:17544"/>
        <dbReference type="ChEBI" id="CHEBI:30616"/>
        <dbReference type="ChEBI" id="CHEBI:43474"/>
        <dbReference type="ChEBI" id="CHEBI:83144"/>
        <dbReference type="ChEBI" id="CHEBI:83145"/>
        <dbReference type="ChEBI" id="CHEBI:456216"/>
        <dbReference type="EC" id="6.3.4.14"/>
    </reaction>
</comment>
<evidence type="ECO:0000256" key="5">
    <source>
        <dbReference type="ARBA" id="ARBA00022598"/>
    </source>
</evidence>
<dbReference type="InterPro" id="IPR051602">
    <property type="entry name" value="ACC_Biotin_Carboxylase"/>
</dbReference>
<evidence type="ECO:0000256" key="9">
    <source>
        <dbReference type="ARBA" id="ARBA00022842"/>
    </source>
</evidence>
<keyword evidence="14" id="KW-0276">Fatty acid metabolism</keyword>
<dbReference type="InterPro" id="IPR005481">
    <property type="entry name" value="BC-like_N"/>
</dbReference>
<feature type="domain" description="Biotin carboxylation" evidence="16">
    <location>
        <begin position="1"/>
        <end position="447"/>
    </location>
</feature>
<dbReference type="InterPro" id="IPR005479">
    <property type="entry name" value="CPAse_ATP-bd"/>
</dbReference>
<dbReference type="Proteomes" id="UP000430975">
    <property type="component" value="Unassembled WGS sequence"/>
</dbReference>
<dbReference type="InterPro" id="IPR011764">
    <property type="entry name" value="Biotin_carboxylation_dom"/>
</dbReference>
<dbReference type="Gene3D" id="3.30.470.20">
    <property type="entry name" value="ATP-grasp fold, B domain"/>
    <property type="match status" value="1"/>
</dbReference>
<dbReference type="FunFam" id="3.40.50.20:FF:000010">
    <property type="entry name" value="Propionyl-CoA carboxylase subunit alpha"/>
    <property type="match status" value="1"/>
</dbReference>
<comment type="caution">
    <text evidence="18">The sequence shown here is derived from an EMBL/GenBank/DDBJ whole genome shotgun (WGS) entry which is preliminary data.</text>
</comment>
<dbReference type="UniPathway" id="UPA00655">
    <property type="reaction ID" value="UER00711"/>
</dbReference>
<dbReference type="NCBIfam" id="TIGR00514">
    <property type="entry name" value="accC"/>
    <property type="match status" value="1"/>
</dbReference>
<dbReference type="EC" id="6.3.4.14" evidence="4 14"/>
<evidence type="ECO:0000313" key="18">
    <source>
        <dbReference type="EMBL" id="MRI85209.1"/>
    </source>
</evidence>
<reference evidence="20 22" key="2">
    <citation type="submission" date="2019-11" db="EMBL/GenBank/DDBJ databases">
        <title>Characterisation of Fundicoccus ignavus gen. nov. sp. nov., a novel genus of the family Aerococcaceae isolated from bulk tank milk.</title>
        <authorList>
            <person name="Siebert A."/>
            <person name="Huptas C."/>
            <person name="Wenning M."/>
            <person name="Scherer S."/>
            <person name="Doll E.V."/>
        </authorList>
    </citation>
    <scope>NUCLEOTIDE SEQUENCE [LARGE SCALE GENOMIC DNA]</scope>
    <source>
        <strain evidence="17 22">DSM 109653</strain>
        <strain evidence="18 20">WS4759</strain>
    </source>
</reference>